<dbReference type="EMBL" id="JARQWQ010000020">
    <property type="protein sequence ID" value="KAK2565241.1"/>
    <property type="molecule type" value="Genomic_DNA"/>
</dbReference>
<keyword evidence="3" id="KW-1185">Reference proteome</keyword>
<comment type="caution">
    <text evidence="2">The sequence shown here is derived from an EMBL/GenBank/DDBJ whole genome shotgun (WGS) entry which is preliminary data.</text>
</comment>
<name>A0AAD9QPX5_ACRCE</name>
<accession>A0AAD9QPX5</accession>
<organism evidence="2 3">
    <name type="scientific">Acropora cervicornis</name>
    <name type="common">Staghorn coral</name>
    <dbReference type="NCBI Taxonomy" id="6130"/>
    <lineage>
        <taxon>Eukaryota</taxon>
        <taxon>Metazoa</taxon>
        <taxon>Cnidaria</taxon>
        <taxon>Anthozoa</taxon>
        <taxon>Hexacorallia</taxon>
        <taxon>Scleractinia</taxon>
        <taxon>Astrocoeniina</taxon>
        <taxon>Acroporidae</taxon>
        <taxon>Acropora</taxon>
    </lineage>
</organism>
<proteinExistence type="predicted"/>
<reference evidence="2" key="2">
    <citation type="journal article" date="2023" name="Science">
        <title>Genomic signatures of disease resistance in endangered staghorn corals.</title>
        <authorList>
            <person name="Vollmer S.V."/>
            <person name="Selwyn J.D."/>
            <person name="Despard B.A."/>
            <person name="Roesel C.L."/>
        </authorList>
    </citation>
    <scope>NUCLEOTIDE SEQUENCE</scope>
    <source>
        <strain evidence="2">K2</strain>
    </source>
</reference>
<feature type="region of interest" description="Disordered" evidence="1">
    <location>
        <begin position="46"/>
        <end position="67"/>
    </location>
</feature>
<evidence type="ECO:0000313" key="2">
    <source>
        <dbReference type="EMBL" id="KAK2565241.1"/>
    </source>
</evidence>
<dbReference type="Proteomes" id="UP001249851">
    <property type="component" value="Unassembled WGS sequence"/>
</dbReference>
<reference evidence="2" key="1">
    <citation type="journal article" date="2023" name="G3 (Bethesda)">
        <title>Whole genome assembly and annotation of the endangered Caribbean coral Acropora cervicornis.</title>
        <authorList>
            <person name="Selwyn J.D."/>
            <person name="Vollmer S.V."/>
        </authorList>
    </citation>
    <scope>NUCLEOTIDE SEQUENCE</scope>
    <source>
        <strain evidence="2">K2</strain>
    </source>
</reference>
<feature type="region of interest" description="Disordered" evidence="1">
    <location>
        <begin position="1"/>
        <end position="20"/>
    </location>
</feature>
<evidence type="ECO:0000313" key="3">
    <source>
        <dbReference type="Proteomes" id="UP001249851"/>
    </source>
</evidence>
<protein>
    <submittedName>
        <fullName evidence="2">Uncharacterized protein</fullName>
    </submittedName>
</protein>
<sequence>MNTGAQKFLSHPAKNSPDVALLKENKKRTEKDDSFFYHTANSSVFGKRCSKPSKACCQGDESSLVHP</sequence>
<gene>
    <name evidence="2" type="ORF">P5673_011188</name>
</gene>
<evidence type="ECO:0000256" key="1">
    <source>
        <dbReference type="SAM" id="MobiDB-lite"/>
    </source>
</evidence>
<dbReference type="AlphaFoldDB" id="A0AAD9QPX5"/>